<evidence type="ECO:0000256" key="2">
    <source>
        <dbReference type="ARBA" id="ARBA00022801"/>
    </source>
</evidence>
<dbReference type="AlphaFoldDB" id="A0A2T0B2Z0"/>
<keyword evidence="6" id="KW-1185">Reference proteome</keyword>
<dbReference type="SMART" id="SM00797">
    <property type="entry name" value="AHS2"/>
    <property type="match status" value="1"/>
</dbReference>
<protein>
    <submittedName>
        <fullName evidence="5">KipI antagonist</fullName>
    </submittedName>
</protein>
<dbReference type="SUPFAM" id="SSF50891">
    <property type="entry name" value="Cyclophilin-like"/>
    <property type="match status" value="1"/>
</dbReference>
<dbReference type="EMBL" id="PVXO01000047">
    <property type="protein sequence ID" value="PRR78258.1"/>
    <property type="molecule type" value="Genomic_DNA"/>
</dbReference>
<gene>
    <name evidence="5" type="primary">kipA</name>
    <name evidence="5" type="ORF">CLLI_16850</name>
</gene>
<proteinExistence type="predicted"/>
<keyword evidence="1" id="KW-0547">Nucleotide-binding</keyword>
<dbReference type="PANTHER" id="PTHR43309">
    <property type="entry name" value="5-OXOPROLINASE SUBUNIT C"/>
    <property type="match status" value="1"/>
</dbReference>
<dbReference type="PANTHER" id="PTHR43309:SF5">
    <property type="entry name" value="5-OXOPROLINASE SUBUNIT C"/>
    <property type="match status" value="1"/>
</dbReference>
<dbReference type="Proteomes" id="UP000239706">
    <property type="component" value="Unassembled WGS sequence"/>
</dbReference>
<name>A0A2T0B2Z0_9CLOT</name>
<dbReference type="InterPro" id="IPR029000">
    <property type="entry name" value="Cyclophilin-like_dom_sf"/>
</dbReference>
<evidence type="ECO:0000313" key="5">
    <source>
        <dbReference type="EMBL" id="PRR78258.1"/>
    </source>
</evidence>
<dbReference type="OrthoDB" id="9782422at2"/>
<accession>A0A2T0B2Z0</accession>
<reference evidence="5 6" key="1">
    <citation type="submission" date="2018-03" db="EMBL/GenBank/DDBJ databases">
        <title>Genome sequence of Clostridium liquoris DSM 100320.</title>
        <authorList>
            <person name="Poehlein A."/>
            <person name="Daniel R."/>
        </authorList>
    </citation>
    <scope>NUCLEOTIDE SEQUENCE [LARGE SCALE GENOMIC DNA]</scope>
    <source>
        <strain evidence="5 6">DSM 100320</strain>
    </source>
</reference>
<keyword evidence="2" id="KW-0378">Hydrolase</keyword>
<comment type="caution">
    <text evidence="5">The sequence shown here is derived from an EMBL/GenBank/DDBJ whole genome shotgun (WGS) entry which is preliminary data.</text>
</comment>
<organism evidence="5 6">
    <name type="scientific">Clostridium liquoris</name>
    <dbReference type="NCBI Taxonomy" id="1289519"/>
    <lineage>
        <taxon>Bacteria</taxon>
        <taxon>Bacillati</taxon>
        <taxon>Bacillota</taxon>
        <taxon>Clostridia</taxon>
        <taxon>Eubacteriales</taxon>
        <taxon>Clostridiaceae</taxon>
        <taxon>Clostridium</taxon>
    </lineage>
</organism>
<dbReference type="InterPro" id="IPR003778">
    <property type="entry name" value="CT_A_B"/>
</dbReference>
<dbReference type="GO" id="GO:0016787">
    <property type="term" value="F:hydrolase activity"/>
    <property type="evidence" value="ECO:0007669"/>
    <property type="project" value="UniProtKB-KW"/>
</dbReference>
<keyword evidence="3" id="KW-0067">ATP-binding</keyword>
<dbReference type="RefSeq" id="WP_106063778.1">
    <property type="nucleotide sequence ID" value="NZ_PVXO01000047.1"/>
</dbReference>
<dbReference type="InterPro" id="IPR052708">
    <property type="entry name" value="PxpC"/>
</dbReference>
<evidence type="ECO:0000313" key="6">
    <source>
        <dbReference type="Proteomes" id="UP000239706"/>
    </source>
</evidence>
<dbReference type="GO" id="GO:0005524">
    <property type="term" value="F:ATP binding"/>
    <property type="evidence" value="ECO:0007669"/>
    <property type="project" value="UniProtKB-KW"/>
</dbReference>
<sequence>MGDLKVITPGLLTTVQDKGRIGYQQFGMPVAGAMDEYSLRLGNILLENEEYEAALEVTMLGPEIEFNIDTAIAITGGNLQPKINDIEVEMWRTLKINKGDKLSFGKVKDGLRSYICFYGGMDIPKIMGSKSTYAKALVGGFNGRALKSGDELQLIKKQEDFNHILNRKIKEAYIPKFTGSYNIRVILGPQEEYFTEGGINTLLSSTYEVTNECDRMGYRLSGEKIEHREGADIISDGIALGSIQVPGHGMPIIMMADRQTTGGYTKIATIISPDIAILAQAKPGDKINFTKVSVKEGQNIFKEYEDKFQEIRDSIEKINLEVLRKKAYRVKVNGESFNVLVEEVK</sequence>
<evidence type="ECO:0000256" key="3">
    <source>
        <dbReference type="ARBA" id="ARBA00022840"/>
    </source>
</evidence>
<dbReference type="NCBIfam" id="TIGR00724">
    <property type="entry name" value="urea_amlyse_rel"/>
    <property type="match status" value="1"/>
</dbReference>
<dbReference type="Pfam" id="PF02626">
    <property type="entry name" value="CT_A_B"/>
    <property type="match status" value="1"/>
</dbReference>
<dbReference type="Gene3D" id="2.40.100.10">
    <property type="entry name" value="Cyclophilin-like"/>
    <property type="match status" value="1"/>
</dbReference>
<feature type="domain" description="Carboxyltransferase" evidence="4">
    <location>
        <begin position="25"/>
        <end position="307"/>
    </location>
</feature>
<evidence type="ECO:0000256" key="1">
    <source>
        <dbReference type="ARBA" id="ARBA00022741"/>
    </source>
</evidence>
<evidence type="ECO:0000259" key="4">
    <source>
        <dbReference type="SMART" id="SM00797"/>
    </source>
</evidence>